<dbReference type="EMBL" id="CP070608">
    <property type="protein sequence ID" value="QSE98836.1"/>
    <property type="molecule type" value="Genomic_DNA"/>
</dbReference>
<evidence type="ECO:0000256" key="1">
    <source>
        <dbReference type="SAM" id="SignalP"/>
    </source>
</evidence>
<proteinExistence type="predicted"/>
<gene>
    <name evidence="2" type="ORF">JR347_07085</name>
</gene>
<dbReference type="Proteomes" id="UP000662783">
    <property type="component" value="Chromosome"/>
</dbReference>
<evidence type="ECO:0000313" key="3">
    <source>
        <dbReference type="Proteomes" id="UP000662783"/>
    </source>
</evidence>
<reference evidence="2" key="1">
    <citation type="submission" date="2021-02" db="EMBL/GenBank/DDBJ databases">
        <title>Fulvivirga sp. S481 isolated from sea water.</title>
        <authorList>
            <person name="Bae S.S."/>
            <person name="Baek K."/>
        </authorList>
    </citation>
    <scope>NUCLEOTIDE SEQUENCE</scope>
    <source>
        <strain evidence="2">S481</strain>
    </source>
</reference>
<organism evidence="2 3">
    <name type="scientific">Fulvivirga lutea</name>
    <dbReference type="NCBI Taxonomy" id="2810512"/>
    <lineage>
        <taxon>Bacteria</taxon>
        <taxon>Pseudomonadati</taxon>
        <taxon>Bacteroidota</taxon>
        <taxon>Cytophagia</taxon>
        <taxon>Cytophagales</taxon>
        <taxon>Fulvivirgaceae</taxon>
        <taxon>Fulvivirga</taxon>
    </lineage>
</organism>
<dbReference type="KEGG" id="fuv:JR347_07085"/>
<dbReference type="AlphaFoldDB" id="A0A974WI42"/>
<feature type="signal peptide" evidence="1">
    <location>
        <begin position="1"/>
        <end position="21"/>
    </location>
</feature>
<dbReference type="PANTHER" id="PTHR37841:SF1">
    <property type="entry name" value="DUF3298 DOMAIN-CONTAINING PROTEIN"/>
    <property type="match status" value="1"/>
</dbReference>
<keyword evidence="3" id="KW-1185">Reference proteome</keyword>
<dbReference type="Pfam" id="PF14903">
    <property type="entry name" value="WG_beta_rep"/>
    <property type="match status" value="4"/>
</dbReference>
<protein>
    <submittedName>
        <fullName evidence="2">WG repeat-containing protein</fullName>
    </submittedName>
</protein>
<dbReference type="InterPro" id="IPR032774">
    <property type="entry name" value="WG_beta_rep"/>
</dbReference>
<dbReference type="RefSeq" id="WP_205723350.1">
    <property type="nucleotide sequence ID" value="NZ_CP070608.1"/>
</dbReference>
<keyword evidence="1" id="KW-0732">Signal</keyword>
<accession>A0A974WI42</accession>
<evidence type="ECO:0000313" key="2">
    <source>
        <dbReference type="EMBL" id="QSE98836.1"/>
    </source>
</evidence>
<feature type="chain" id="PRO_5037491584" evidence="1">
    <location>
        <begin position="22"/>
        <end position="700"/>
    </location>
</feature>
<name>A0A974WI42_9BACT</name>
<sequence length="700" mass="79688">MRLFFRVLPFLLLAISSVAQSSNFDFVYDNGKVGLADSAGTIVIPTQYDQLGWSYGSQEVKGTYLGFRKGSYWGLITTQNEVVVSNQYSQLYPAGSELFVAAKKGKYSHQDFLGMINSKGKVVLPFKYTSITLSGLRAIVSMKSGEGYLYGIVDMGGKTILPVKYKEISSLGNLRYAIKNHEDKYAIYTDSGREIMGFTLDSISRFHKGHAIIYDNHLRGIISSSGQIIADPQFKDVQWKDEVQIKKFNSWEFISKGNGNKVWNYDKVALVGDNLFKVTSNNREWIVDKTQNLLSSPTYSNVELLENGSLKFRYNNKWGVVSSDSSIVLSPTFDSLVVVNTDFYALKNGFWSIYDRYGVEKSTQNYQAIGQHYGNYFAIKKNNKWGFLNREGEEIIHCVYDEIGDIQHGKVVVKFHGQYGILNKQGDWVVLPQNGRLQIINDKLYLVKTKTLTTLKSFDDETIYFTENRVEVKEDHLLEYLSYGGLWKIDFGGRIVNRELPQQKFEEIRASSNGLFAVKINNRYGFVDHLNRLIIANRYEDVGDFKEDLMAVKLIGKWGFIDRYENIVIQPTFQSTSDFESGMAVVQENGKYGLIDKKGNKLSAFVYDGISRLPNGKFLAEKDGKLGMLAKDGSLMIHAKYQQLEELSNGEVKVKLFDKYGVLTGQGVDIIPVMYDQLIYDHRFDQYLAMKKSEWENLSN</sequence>
<dbReference type="PANTHER" id="PTHR37841">
    <property type="entry name" value="GLR2918 PROTEIN"/>
    <property type="match status" value="1"/>
</dbReference>